<reference evidence="2" key="4">
    <citation type="submission" date="2019-03" db="UniProtKB">
        <authorList>
            <consortium name="EnsemblPlants"/>
        </authorList>
    </citation>
    <scope>IDENTIFICATION</scope>
</reference>
<dbReference type="PANTHER" id="PTHR35287">
    <property type="entry name" value="SI:ZFOS-911D5.4"/>
    <property type="match status" value="1"/>
</dbReference>
<evidence type="ECO:0000313" key="2">
    <source>
        <dbReference type="EnsemblPlants" id="AET1Gv20506400.6"/>
    </source>
</evidence>
<reference evidence="2" key="5">
    <citation type="journal article" date="2021" name="G3 (Bethesda)">
        <title>Aegilops tauschii genome assembly Aet v5.0 features greater sequence contiguity and improved annotation.</title>
        <authorList>
            <person name="Wang L."/>
            <person name="Zhu T."/>
            <person name="Rodriguez J.C."/>
            <person name="Deal K.R."/>
            <person name="Dubcovsky J."/>
            <person name="McGuire P.E."/>
            <person name="Lux T."/>
            <person name="Spannagl M."/>
            <person name="Mayer K.F.X."/>
            <person name="Baldrich P."/>
            <person name="Meyers B.C."/>
            <person name="Huo N."/>
            <person name="Gu Y.Q."/>
            <person name="Zhou H."/>
            <person name="Devos K.M."/>
            <person name="Bennetzen J.L."/>
            <person name="Unver T."/>
            <person name="Budak H."/>
            <person name="Gulick P.J."/>
            <person name="Galiba G."/>
            <person name="Kalapos B."/>
            <person name="Nelson D.R."/>
            <person name="Li P."/>
            <person name="You F.M."/>
            <person name="Luo M.C."/>
            <person name="Dvorak J."/>
        </authorList>
    </citation>
    <scope>NUCLEOTIDE SEQUENCE [LARGE SCALE GENOMIC DNA]</scope>
    <source>
        <strain evidence="2">cv. AL8/78</strain>
    </source>
</reference>
<feature type="transmembrane region" description="Helical" evidence="1">
    <location>
        <begin position="55"/>
        <end position="76"/>
    </location>
</feature>
<keyword evidence="1" id="KW-1133">Transmembrane helix</keyword>
<reference evidence="3" key="1">
    <citation type="journal article" date="2014" name="Science">
        <title>Ancient hybridizations among the ancestral genomes of bread wheat.</title>
        <authorList>
            <consortium name="International Wheat Genome Sequencing Consortium,"/>
            <person name="Marcussen T."/>
            <person name="Sandve S.R."/>
            <person name="Heier L."/>
            <person name="Spannagl M."/>
            <person name="Pfeifer M."/>
            <person name="Jakobsen K.S."/>
            <person name="Wulff B.B."/>
            <person name="Steuernagel B."/>
            <person name="Mayer K.F."/>
            <person name="Olsen O.A."/>
        </authorList>
    </citation>
    <scope>NUCLEOTIDE SEQUENCE [LARGE SCALE GENOMIC DNA]</scope>
    <source>
        <strain evidence="3">cv. AL8/78</strain>
    </source>
</reference>
<dbReference type="EnsemblPlants" id="AET1Gv20506400.6">
    <property type="protein sequence ID" value="AET1Gv20506400.6"/>
    <property type="gene ID" value="AET1Gv20506400"/>
</dbReference>
<keyword evidence="3" id="KW-1185">Reference proteome</keyword>
<proteinExistence type="predicted"/>
<sequence>ELRGDKNVLGEFMEFKGKHEDMPLLKKVKRSKVSRFVIQKSTLFGGFGKPCVLCLLAILFCTPHVSIFCTVICYCSRLAGKRLCFK</sequence>
<reference evidence="2" key="3">
    <citation type="journal article" date="2017" name="Nature">
        <title>Genome sequence of the progenitor of the wheat D genome Aegilops tauschii.</title>
        <authorList>
            <person name="Luo M.C."/>
            <person name="Gu Y.Q."/>
            <person name="Puiu D."/>
            <person name="Wang H."/>
            <person name="Twardziok S.O."/>
            <person name="Deal K.R."/>
            <person name="Huo N."/>
            <person name="Zhu T."/>
            <person name="Wang L."/>
            <person name="Wang Y."/>
            <person name="McGuire P.E."/>
            <person name="Liu S."/>
            <person name="Long H."/>
            <person name="Ramasamy R.K."/>
            <person name="Rodriguez J.C."/>
            <person name="Van S.L."/>
            <person name="Yuan L."/>
            <person name="Wang Z."/>
            <person name="Xia Z."/>
            <person name="Xiao L."/>
            <person name="Anderson O.D."/>
            <person name="Ouyang S."/>
            <person name="Liang Y."/>
            <person name="Zimin A.V."/>
            <person name="Pertea G."/>
            <person name="Qi P."/>
            <person name="Bennetzen J.L."/>
            <person name="Dai X."/>
            <person name="Dawson M.W."/>
            <person name="Muller H.G."/>
            <person name="Kugler K."/>
            <person name="Rivarola-Duarte L."/>
            <person name="Spannagl M."/>
            <person name="Mayer K.F.X."/>
            <person name="Lu F.H."/>
            <person name="Bevan M.W."/>
            <person name="Leroy P."/>
            <person name="Li P."/>
            <person name="You F.M."/>
            <person name="Sun Q."/>
            <person name="Liu Z."/>
            <person name="Lyons E."/>
            <person name="Wicker T."/>
            <person name="Salzberg S.L."/>
            <person name="Devos K.M."/>
            <person name="Dvorak J."/>
        </authorList>
    </citation>
    <scope>NUCLEOTIDE SEQUENCE [LARGE SCALE GENOMIC DNA]</scope>
    <source>
        <strain evidence="2">cv. AL8/78</strain>
    </source>
</reference>
<dbReference type="PANTHER" id="PTHR35287:SF1">
    <property type="entry name" value="SI:ZFOS-911D5.4"/>
    <property type="match status" value="1"/>
</dbReference>
<keyword evidence="1" id="KW-0472">Membrane</keyword>
<evidence type="ECO:0000313" key="3">
    <source>
        <dbReference type="Proteomes" id="UP000015105"/>
    </source>
</evidence>
<accession>A0A452YQT0</accession>
<evidence type="ECO:0000256" key="1">
    <source>
        <dbReference type="SAM" id="Phobius"/>
    </source>
</evidence>
<protein>
    <submittedName>
        <fullName evidence="2">Uncharacterized protein</fullName>
    </submittedName>
</protein>
<name>A0A452YQT0_AEGTS</name>
<reference evidence="3" key="2">
    <citation type="journal article" date="2017" name="Nat. Plants">
        <title>The Aegilops tauschii genome reveals multiple impacts of transposons.</title>
        <authorList>
            <person name="Zhao G."/>
            <person name="Zou C."/>
            <person name="Li K."/>
            <person name="Wang K."/>
            <person name="Li T."/>
            <person name="Gao L."/>
            <person name="Zhang X."/>
            <person name="Wang H."/>
            <person name="Yang Z."/>
            <person name="Liu X."/>
            <person name="Jiang W."/>
            <person name="Mao L."/>
            <person name="Kong X."/>
            <person name="Jiao Y."/>
            <person name="Jia J."/>
        </authorList>
    </citation>
    <scope>NUCLEOTIDE SEQUENCE [LARGE SCALE GENOMIC DNA]</scope>
    <source>
        <strain evidence="3">cv. AL8/78</strain>
    </source>
</reference>
<dbReference type="Gramene" id="AET1Gv20506400.6">
    <property type="protein sequence ID" value="AET1Gv20506400.6"/>
    <property type="gene ID" value="AET1Gv20506400"/>
</dbReference>
<dbReference type="Proteomes" id="UP000015105">
    <property type="component" value="Chromosome 1D"/>
</dbReference>
<dbReference type="AlphaFoldDB" id="A0A452YQT0"/>
<keyword evidence="1" id="KW-0812">Transmembrane</keyword>
<organism evidence="2 3">
    <name type="scientific">Aegilops tauschii subsp. strangulata</name>
    <name type="common">Goatgrass</name>
    <dbReference type="NCBI Taxonomy" id="200361"/>
    <lineage>
        <taxon>Eukaryota</taxon>
        <taxon>Viridiplantae</taxon>
        <taxon>Streptophyta</taxon>
        <taxon>Embryophyta</taxon>
        <taxon>Tracheophyta</taxon>
        <taxon>Spermatophyta</taxon>
        <taxon>Magnoliopsida</taxon>
        <taxon>Liliopsida</taxon>
        <taxon>Poales</taxon>
        <taxon>Poaceae</taxon>
        <taxon>BOP clade</taxon>
        <taxon>Pooideae</taxon>
        <taxon>Triticodae</taxon>
        <taxon>Triticeae</taxon>
        <taxon>Triticinae</taxon>
        <taxon>Aegilops</taxon>
    </lineage>
</organism>